<organism evidence="12 13">
    <name type="scientific">Clostridium weizhouense</name>
    <dbReference type="NCBI Taxonomy" id="2859781"/>
    <lineage>
        <taxon>Bacteria</taxon>
        <taxon>Bacillati</taxon>
        <taxon>Bacillota</taxon>
        <taxon>Clostridia</taxon>
        <taxon>Eubacteriales</taxon>
        <taxon>Clostridiaceae</taxon>
        <taxon>Clostridium</taxon>
    </lineage>
</organism>
<keyword evidence="6" id="KW-0547">Nucleotide-binding</keyword>
<keyword evidence="3" id="KW-0813">Transport</keyword>
<proteinExistence type="inferred from homology"/>
<evidence type="ECO:0000256" key="7">
    <source>
        <dbReference type="ARBA" id="ARBA00022840"/>
    </source>
</evidence>
<comment type="similarity">
    <text evidence="2">Belongs to the ABC transporter superfamily.</text>
</comment>
<keyword evidence="5" id="KW-0677">Repeat</keyword>
<evidence type="ECO:0000256" key="10">
    <source>
        <dbReference type="ARBA" id="ARBA00025157"/>
    </source>
</evidence>
<name>A0ABS7ALV7_9CLOT</name>
<sequence length="484" mass="55348">MIEIENAAFKYQGKSDNGVYNINLKIKKGECIVLSGKSGCGKTTISRMINGLVPYFYSGEQSGIIKLEDVKVNDIPMYKISEKVGSVFQNPRSQFFNVDTDSEIVFGMENSSYPTDKLKERMNKTVKDLHIEKLLGRSIFELSGGEKQKIAFASIYAMSPDIYVLDEPSSNLDVDAIEELKTIITKLKKQGKTIVIAEHRLYYLKDVVDRIVYMEKGFIRNIYTKNEFLEIPEEQRKSMGLRTMNLSDINIIKFNDAKKNYVLELKNLSLSYDKKTIINNINLKASCGEVIGIIGHNGAGKSTFLKTLCGLYKNYTGSIKWNGKEINSKQRLKLSYMVMQDVNYQLFAESVEKECYLGIKEANKEKVDNSLKELKIYQYKDRHPNTLSGGQKQRVAVAVSMICNKEIIIFDEPTSGLDYDSMIQVSKLILKLKSYGKIIFVVTHDYEFITLTCDRIVHLDDKIQKDDFVINKENIKKLKNFFII</sequence>
<dbReference type="CDD" id="cd03225">
    <property type="entry name" value="ABC_cobalt_CbiO_domain1"/>
    <property type="match status" value="1"/>
</dbReference>
<gene>
    <name evidence="12" type="ORF">KYD98_05890</name>
</gene>
<evidence type="ECO:0000256" key="5">
    <source>
        <dbReference type="ARBA" id="ARBA00022737"/>
    </source>
</evidence>
<keyword evidence="9" id="KW-0472">Membrane</keyword>
<dbReference type="GO" id="GO:0005524">
    <property type="term" value="F:ATP binding"/>
    <property type="evidence" value="ECO:0007669"/>
    <property type="project" value="UniProtKB-KW"/>
</dbReference>
<dbReference type="Pfam" id="PF00005">
    <property type="entry name" value="ABC_tran"/>
    <property type="match status" value="2"/>
</dbReference>
<protein>
    <submittedName>
        <fullName evidence="12">Energy-coupling factor ABC transporter ATP-binding protein</fullName>
    </submittedName>
</protein>
<dbReference type="Gene3D" id="3.40.50.300">
    <property type="entry name" value="P-loop containing nucleotide triphosphate hydrolases"/>
    <property type="match status" value="2"/>
</dbReference>
<dbReference type="InterPro" id="IPR003593">
    <property type="entry name" value="AAA+_ATPase"/>
</dbReference>
<dbReference type="RefSeq" id="WP_219778666.1">
    <property type="nucleotide sequence ID" value="NZ_JAHXPT010000003.1"/>
</dbReference>
<dbReference type="Proteomes" id="UP001519921">
    <property type="component" value="Unassembled WGS sequence"/>
</dbReference>
<dbReference type="PANTHER" id="PTHR43553">
    <property type="entry name" value="HEAVY METAL TRANSPORTER"/>
    <property type="match status" value="1"/>
</dbReference>
<evidence type="ECO:0000256" key="4">
    <source>
        <dbReference type="ARBA" id="ARBA00022475"/>
    </source>
</evidence>
<evidence type="ECO:0000256" key="3">
    <source>
        <dbReference type="ARBA" id="ARBA00022448"/>
    </source>
</evidence>
<dbReference type="CDD" id="cd03226">
    <property type="entry name" value="ABC_cobalt_CbiO_domain2"/>
    <property type="match status" value="1"/>
</dbReference>
<reference evidence="12 13" key="1">
    <citation type="submission" date="2021-07" db="EMBL/GenBank/DDBJ databases">
        <title>Clostridium weizhouense sp. nov., an anaerobic bacterium isolated from activated sludge of Petroleum wastewater.</title>
        <authorList>
            <person name="Li Q."/>
        </authorList>
    </citation>
    <scope>NUCLEOTIDE SEQUENCE [LARGE SCALE GENOMIC DNA]</scope>
    <source>
        <strain evidence="12 13">YB-6</strain>
    </source>
</reference>
<dbReference type="InterPro" id="IPR050095">
    <property type="entry name" value="ECF_ABC_transporter_ATP-bd"/>
</dbReference>
<dbReference type="InterPro" id="IPR003439">
    <property type="entry name" value="ABC_transporter-like_ATP-bd"/>
</dbReference>
<feature type="domain" description="ABC transporter" evidence="11">
    <location>
        <begin position="2"/>
        <end position="241"/>
    </location>
</feature>
<keyword evidence="7 12" id="KW-0067">ATP-binding</keyword>
<comment type="subcellular location">
    <subcellularLocation>
        <location evidence="1">Cell membrane</location>
        <topology evidence="1">Peripheral membrane protein</topology>
    </subcellularLocation>
</comment>
<accession>A0ABS7ALV7</accession>
<keyword evidence="8" id="KW-1278">Translocase</keyword>
<evidence type="ECO:0000313" key="12">
    <source>
        <dbReference type="EMBL" id="MBW6409617.1"/>
    </source>
</evidence>
<dbReference type="SUPFAM" id="SSF52540">
    <property type="entry name" value="P-loop containing nucleoside triphosphate hydrolases"/>
    <property type="match status" value="2"/>
</dbReference>
<keyword evidence="4" id="KW-1003">Cell membrane</keyword>
<keyword evidence="13" id="KW-1185">Reference proteome</keyword>
<evidence type="ECO:0000256" key="8">
    <source>
        <dbReference type="ARBA" id="ARBA00022967"/>
    </source>
</evidence>
<dbReference type="PROSITE" id="PS50893">
    <property type="entry name" value="ABC_TRANSPORTER_2"/>
    <property type="match status" value="2"/>
</dbReference>
<dbReference type="InterPro" id="IPR027417">
    <property type="entry name" value="P-loop_NTPase"/>
</dbReference>
<evidence type="ECO:0000313" key="13">
    <source>
        <dbReference type="Proteomes" id="UP001519921"/>
    </source>
</evidence>
<comment type="caution">
    <text evidence="12">The sequence shown here is derived from an EMBL/GenBank/DDBJ whole genome shotgun (WGS) entry which is preliminary data.</text>
</comment>
<dbReference type="PROSITE" id="PS00211">
    <property type="entry name" value="ABC_TRANSPORTER_1"/>
    <property type="match status" value="2"/>
</dbReference>
<dbReference type="InterPro" id="IPR015856">
    <property type="entry name" value="ABC_transpr_CbiO/EcfA_su"/>
</dbReference>
<dbReference type="InterPro" id="IPR017871">
    <property type="entry name" value="ABC_transporter-like_CS"/>
</dbReference>
<dbReference type="SMART" id="SM00382">
    <property type="entry name" value="AAA"/>
    <property type="match status" value="2"/>
</dbReference>
<feature type="domain" description="ABC transporter" evidence="11">
    <location>
        <begin position="263"/>
        <end position="482"/>
    </location>
</feature>
<evidence type="ECO:0000256" key="9">
    <source>
        <dbReference type="ARBA" id="ARBA00023136"/>
    </source>
</evidence>
<evidence type="ECO:0000259" key="11">
    <source>
        <dbReference type="PROSITE" id="PS50893"/>
    </source>
</evidence>
<dbReference type="PANTHER" id="PTHR43553:SF23">
    <property type="entry name" value="ABC TRANSPORTER ATP-BINDING COMPONENT"/>
    <property type="match status" value="1"/>
</dbReference>
<evidence type="ECO:0000256" key="2">
    <source>
        <dbReference type="ARBA" id="ARBA00005417"/>
    </source>
</evidence>
<comment type="function">
    <text evidence="10">Probably part of an ABC transporter complex. Responsible for energy coupling to the transport system.</text>
</comment>
<evidence type="ECO:0000256" key="6">
    <source>
        <dbReference type="ARBA" id="ARBA00022741"/>
    </source>
</evidence>
<dbReference type="EMBL" id="JAHXPT010000003">
    <property type="protein sequence ID" value="MBW6409617.1"/>
    <property type="molecule type" value="Genomic_DNA"/>
</dbReference>
<evidence type="ECO:0000256" key="1">
    <source>
        <dbReference type="ARBA" id="ARBA00004202"/>
    </source>
</evidence>